<reference evidence="1" key="1">
    <citation type="journal article" date="2015" name="Nature">
        <title>Complex archaea that bridge the gap between prokaryotes and eukaryotes.</title>
        <authorList>
            <person name="Spang A."/>
            <person name="Saw J.H."/>
            <person name="Jorgensen S.L."/>
            <person name="Zaremba-Niedzwiedzka K."/>
            <person name="Martijn J."/>
            <person name="Lind A.E."/>
            <person name="van Eijk R."/>
            <person name="Schleper C."/>
            <person name="Guy L."/>
            <person name="Ettema T.J."/>
        </authorList>
    </citation>
    <scope>NUCLEOTIDE SEQUENCE</scope>
</reference>
<protein>
    <recommendedName>
        <fullName evidence="2">CN hydrolase domain-containing protein</fullName>
    </recommendedName>
</protein>
<organism evidence="1">
    <name type="scientific">marine sediment metagenome</name>
    <dbReference type="NCBI Taxonomy" id="412755"/>
    <lineage>
        <taxon>unclassified sequences</taxon>
        <taxon>metagenomes</taxon>
        <taxon>ecological metagenomes</taxon>
    </lineage>
</organism>
<evidence type="ECO:0000313" key="1">
    <source>
        <dbReference type="EMBL" id="KKL98557.1"/>
    </source>
</evidence>
<comment type="caution">
    <text evidence="1">The sequence shown here is derived from an EMBL/GenBank/DDBJ whole genome shotgun (WGS) entry which is preliminary data.</text>
</comment>
<dbReference type="AlphaFoldDB" id="A0A0F9JHS7"/>
<dbReference type="Gene3D" id="3.60.110.10">
    <property type="entry name" value="Carbon-nitrogen hydrolase"/>
    <property type="match status" value="1"/>
</dbReference>
<proteinExistence type="predicted"/>
<accession>A0A0F9JHS7</accession>
<evidence type="ECO:0008006" key="2">
    <source>
        <dbReference type="Google" id="ProtNLM"/>
    </source>
</evidence>
<dbReference type="EMBL" id="LAZR01017887">
    <property type="protein sequence ID" value="KKL98557.1"/>
    <property type="molecule type" value="Genomic_DNA"/>
</dbReference>
<gene>
    <name evidence="1" type="ORF">LCGC14_1823210</name>
</gene>
<name>A0A0F9JHS7_9ZZZZ</name>
<sequence>LKNFEPPIDIILNPAFTPVTADFKAAHFDARRSIYAYSFFANIGEFGESLIYTPEKDRTERIIAAKEEGLIYKDIDLFKLRSERKKWEKEQKKETLFIQSTR</sequence>
<dbReference type="InterPro" id="IPR036526">
    <property type="entry name" value="C-N_Hydrolase_sf"/>
</dbReference>
<feature type="non-terminal residue" evidence="1">
    <location>
        <position position="1"/>
    </location>
</feature>